<feature type="transmembrane region" description="Helical" evidence="2">
    <location>
        <begin position="90"/>
        <end position="111"/>
    </location>
</feature>
<proteinExistence type="predicted"/>
<evidence type="ECO:0000256" key="2">
    <source>
        <dbReference type="SAM" id="Phobius"/>
    </source>
</evidence>
<dbReference type="EMBL" id="BJVA01000003">
    <property type="protein sequence ID" value="GEK95467.1"/>
    <property type="molecule type" value="Genomic_DNA"/>
</dbReference>
<evidence type="ECO:0000313" key="4">
    <source>
        <dbReference type="Proteomes" id="UP000321079"/>
    </source>
</evidence>
<reference evidence="3 4" key="1">
    <citation type="submission" date="2019-07" db="EMBL/GenBank/DDBJ databases">
        <title>Whole genome shotgun sequence of Gluconobacter kanchanaburiensis NBRC 103587.</title>
        <authorList>
            <person name="Hosoyama A."/>
            <person name="Uohara A."/>
            <person name="Ohji S."/>
            <person name="Ichikawa N."/>
        </authorList>
    </citation>
    <scope>NUCLEOTIDE SEQUENCE [LARGE SCALE GENOMIC DNA]</scope>
    <source>
        <strain evidence="3 4">NBRC 103587</strain>
    </source>
</reference>
<dbReference type="InterPro" id="IPR032820">
    <property type="entry name" value="ATPase_put"/>
</dbReference>
<feature type="compositionally biased region" description="Basic and acidic residues" evidence="1">
    <location>
        <begin position="27"/>
        <end position="42"/>
    </location>
</feature>
<evidence type="ECO:0000256" key="1">
    <source>
        <dbReference type="SAM" id="MobiDB-lite"/>
    </source>
</evidence>
<name>A0A511BC95_9PROT</name>
<evidence type="ECO:0008006" key="5">
    <source>
        <dbReference type="Google" id="ProtNLM"/>
    </source>
</evidence>
<dbReference type="AlphaFoldDB" id="A0A511BC95"/>
<feature type="region of interest" description="Disordered" evidence="1">
    <location>
        <begin position="1"/>
        <end position="54"/>
    </location>
</feature>
<keyword evidence="4" id="KW-1185">Reference proteome</keyword>
<protein>
    <recommendedName>
        <fullName evidence="5">ATP synthase protein I</fullName>
    </recommendedName>
</protein>
<comment type="caution">
    <text evidence="3">The sequence shown here is derived from an EMBL/GenBank/DDBJ whole genome shotgun (WGS) entry which is preliminary data.</text>
</comment>
<dbReference type="Proteomes" id="UP000321079">
    <property type="component" value="Unassembled WGS sequence"/>
</dbReference>
<dbReference type="Pfam" id="PF09527">
    <property type="entry name" value="ATPase_gene1"/>
    <property type="match status" value="1"/>
</dbReference>
<keyword evidence="2" id="KW-1133">Transmembrane helix</keyword>
<keyword evidence="2" id="KW-0472">Membrane</keyword>
<feature type="transmembrane region" description="Helical" evidence="2">
    <location>
        <begin position="62"/>
        <end position="84"/>
    </location>
</feature>
<organism evidence="3 4">
    <name type="scientific">Gluconobacter kanchanaburiensis NBRC 103587</name>
    <dbReference type="NCBI Taxonomy" id="1307948"/>
    <lineage>
        <taxon>Bacteria</taxon>
        <taxon>Pseudomonadati</taxon>
        <taxon>Pseudomonadota</taxon>
        <taxon>Alphaproteobacteria</taxon>
        <taxon>Acetobacterales</taxon>
        <taxon>Acetobacteraceae</taxon>
        <taxon>Gluconobacter</taxon>
    </lineage>
</organism>
<gene>
    <name evidence="3" type="ORF">GKA01_06640</name>
</gene>
<accession>A0A511BC95</accession>
<evidence type="ECO:0000313" key="3">
    <source>
        <dbReference type="EMBL" id="GEK95467.1"/>
    </source>
</evidence>
<sequence length="137" mass="14343">MTGQEGCVQGKGSDLMGHAPAGNDGNFDERLRRARQKLDPHSGEFAVTDADNGDGSMSSLGLAIRVGTDLVAGLAVGVAIGYALGHWFGYRALFLSVFALAGCGAGMLNVWRVLKDSDMVSGPKDDGRSQRGSRIDD</sequence>
<keyword evidence="2" id="KW-0812">Transmembrane</keyword>